<dbReference type="Proteomes" id="UP001352852">
    <property type="component" value="Unassembled WGS sequence"/>
</dbReference>
<accession>A0ABU7CT16</accession>
<evidence type="ECO:0000313" key="2">
    <source>
        <dbReference type="EMBL" id="MED6264639.1"/>
    </source>
</evidence>
<protein>
    <submittedName>
        <fullName evidence="2">Uncharacterized protein</fullName>
    </submittedName>
</protein>
<evidence type="ECO:0000313" key="3">
    <source>
        <dbReference type="Proteomes" id="UP001352852"/>
    </source>
</evidence>
<reference evidence="2 3" key="1">
    <citation type="submission" date="2021-06" db="EMBL/GenBank/DDBJ databases">
        <authorList>
            <person name="Palmer J.M."/>
        </authorList>
    </citation>
    <scope>NUCLEOTIDE SEQUENCE [LARGE SCALE GENOMIC DNA]</scope>
    <source>
        <strain evidence="2 3">CL_MEX2019</strain>
        <tissue evidence="2">Muscle</tissue>
    </source>
</reference>
<evidence type="ECO:0000256" key="1">
    <source>
        <dbReference type="SAM" id="MobiDB-lite"/>
    </source>
</evidence>
<comment type="caution">
    <text evidence="2">The sequence shown here is derived from an EMBL/GenBank/DDBJ whole genome shotgun (WGS) entry which is preliminary data.</text>
</comment>
<dbReference type="EMBL" id="JAHUTJ010001381">
    <property type="protein sequence ID" value="MED6264639.1"/>
    <property type="molecule type" value="Genomic_DNA"/>
</dbReference>
<keyword evidence="3" id="KW-1185">Reference proteome</keyword>
<gene>
    <name evidence="2" type="ORF">CHARACLAT_016840</name>
</gene>
<name>A0ABU7CT16_9TELE</name>
<feature type="compositionally biased region" description="Pro residues" evidence="1">
    <location>
        <begin position="55"/>
        <end position="72"/>
    </location>
</feature>
<organism evidence="2 3">
    <name type="scientific">Characodon lateralis</name>
    <dbReference type="NCBI Taxonomy" id="208331"/>
    <lineage>
        <taxon>Eukaryota</taxon>
        <taxon>Metazoa</taxon>
        <taxon>Chordata</taxon>
        <taxon>Craniata</taxon>
        <taxon>Vertebrata</taxon>
        <taxon>Euteleostomi</taxon>
        <taxon>Actinopterygii</taxon>
        <taxon>Neopterygii</taxon>
        <taxon>Teleostei</taxon>
        <taxon>Neoteleostei</taxon>
        <taxon>Acanthomorphata</taxon>
        <taxon>Ovalentaria</taxon>
        <taxon>Atherinomorphae</taxon>
        <taxon>Cyprinodontiformes</taxon>
        <taxon>Goodeidae</taxon>
        <taxon>Characodon</taxon>
    </lineage>
</organism>
<feature type="region of interest" description="Disordered" evidence="1">
    <location>
        <begin position="55"/>
        <end position="92"/>
    </location>
</feature>
<feature type="compositionally biased region" description="Basic and acidic residues" evidence="1">
    <location>
        <begin position="78"/>
        <end position="89"/>
    </location>
</feature>
<proteinExistence type="predicted"/>
<sequence length="117" mass="12747">MVGLVQAWGQITISLTTLISFHTLAPPLTPEPPLHLDSHRAKLFCSDFHLPPPLSPLTVLSPPPSPHSPPTASPAGPTDRHQRQADKPRTTPTHLHVVFCVQLSYVTKDESEMPLIG</sequence>